<gene>
    <name evidence="1" type="ORF">BOX15_Mlig023578g5</name>
</gene>
<evidence type="ECO:0000313" key="2">
    <source>
        <dbReference type="Proteomes" id="UP000215902"/>
    </source>
</evidence>
<comment type="caution">
    <text evidence="1">The sequence shown here is derived from an EMBL/GenBank/DDBJ whole genome shotgun (WGS) entry which is preliminary data.</text>
</comment>
<accession>A0A267DC42</accession>
<keyword evidence="2" id="KW-1185">Reference proteome</keyword>
<protein>
    <submittedName>
        <fullName evidence="1">Uncharacterized protein</fullName>
    </submittedName>
</protein>
<proteinExistence type="predicted"/>
<dbReference type="EMBL" id="NIVC01005034">
    <property type="protein sequence ID" value="PAA46142.1"/>
    <property type="molecule type" value="Genomic_DNA"/>
</dbReference>
<evidence type="ECO:0000313" key="1">
    <source>
        <dbReference type="EMBL" id="PAA46142.1"/>
    </source>
</evidence>
<organism evidence="1 2">
    <name type="scientific">Macrostomum lignano</name>
    <dbReference type="NCBI Taxonomy" id="282301"/>
    <lineage>
        <taxon>Eukaryota</taxon>
        <taxon>Metazoa</taxon>
        <taxon>Spiralia</taxon>
        <taxon>Lophotrochozoa</taxon>
        <taxon>Platyhelminthes</taxon>
        <taxon>Rhabditophora</taxon>
        <taxon>Macrostomorpha</taxon>
        <taxon>Macrostomida</taxon>
        <taxon>Macrostomidae</taxon>
        <taxon>Macrostomum</taxon>
    </lineage>
</organism>
<dbReference type="AlphaFoldDB" id="A0A267DC42"/>
<name>A0A267DC42_9PLAT</name>
<dbReference type="Proteomes" id="UP000215902">
    <property type="component" value="Unassembled WGS sequence"/>
</dbReference>
<sequence length="65" mass="7530">MNCELFVQLCKVEQFREGLATSIEFSFGAVDCRFSVAMLHVSPMQSVLHHFDFFIFTRWAAHCVN</sequence>
<reference evidence="1 2" key="1">
    <citation type="submission" date="2017-06" db="EMBL/GenBank/DDBJ databases">
        <title>A platform for efficient transgenesis in Macrostomum lignano, a flatworm model organism for stem cell research.</title>
        <authorList>
            <person name="Berezikov E."/>
        </authorList>
    </citation>
    <scope>NUCLEOTIDE SEQUENCE [LARGE SCALE GENOMIC DNA]</scope>
    <source>
        <strain evidence="1">DV1</strain>
        <tissue evidence="1">Whole organism</tissue>
    </source>
</reference>